<evidence type="ECO:0008006" key="4">
    <source>
        <dbReference type="Google" id="ProtNLM"/>
    </source>
</evidence>
<evidence type="ECO:0000313" key="2">
    <source>
        <dbReference type="EMBL" id="QNG51543.1"/>
    </source>
</evidence>
<feature type="signal peptide" evidence="1">
    <location>
        <begin position="1"/>
        <end position="22"/>
    </location>
</feature>
<accession>A0A7G7MFI2</accession>
<dbReference type="PROSITE" id="PS51257">
    <property type="entry name" value="PROKAR_LIPOPROTEIN"/>
    <property type="match status" value="1"/>
</dbReference>
<name>A0A7G7MFI2_9PSEU</name>
<evidence type="ECO:0000256" key="1">
    <source>
        <dbReference type="SAM" id="SignalP"/>
    </source>
</evidence>
<proteinExistence type="predicted"/>
<gene>
    <name evidence="2" type="ORF">H6H00_26075</name>
</gene>
<protein>
    <recommendedName>
        <fullName evidence="4">DUF5666 domain-containing protein</fullName>
    </recommendedName>
</protein>
<evidence type="ECO:0000313" key="3">
    <source>
        <dbReference type="Proteomes" id="UP000515728"/>
    </source>
</evidence>
<reference evidence="2 3" key="1">
    <citation type="submission" date="2020-08" db="EMBL/GenBank/DDBJ databases">
        <authorList>
            <person name="Mo P."/>
        </authorList>
    </citation>
    <scope>NUCLEOTIDE SEQUENCE [LARGE SCALE GENOMIC DNA]</scope>
    <source>
        <strain evidence="2 3">CGMCC 4.1532</strain>
    </source>
</reference>
<organism evidence="2 3">
    <name type="scientific">Pseudonocardia petroleophila</name>
    <dbReference type="NCBI Taxonomy" id="37331"/>
    <lineage>
        <taxon>Bacteria</taxon>
        <taxon>Bacillati</taxon>
        <taxon>Actinomycetota</taxon>
        <taxon>Actinomycetes</taxon>
        <taxon>Pseudonocardiales</taxon>
        <taxon>Pseudonocardiaceae</taxon>
        <taxon>Pseudonocardia</taxon>
    </lineage>
</organism>
<keyword evidence="1" id="KW-0732">Signal</keyword>
<dbReference type="Proteomes" id="UP000515728">
    <property type="component" value="Chromosome"/>
</dbReference>
<keyword evidence="3" id="KW-1185">Reference proteome</keyword>
<dbReference type="RefSeq" id="WP_185718297.1">
    <property type="nucleotide sequence ID" value="NZ_BAAAWI010000001.1"/>
</dbReference>
<sequence>MRARIPAVVLLAVALLTAVALSACTATSRSSSCVNGVCTVSLSGEQTVEIEIGSFERDLRVAPITPESVTVSARGDSADLTPGESAEVGGLVVRVDSIAGRDIGLHVERA</sequence>
<dbReference type="EMBL" id="CP060131">
    <property type="protein sequence ID" value="QNG51543.1"/>
    <property type="molecule type" value="Genomic_DNA"/>
</dbReference>
<dbReference type="KEGG" id="ppel:H6H00_26075"/>
<feature type="chain" id="PRO_5039410923" description="DUF5666 domain-containing protein" evidence="1">
    <location>
        <begin position="23"/>
        <end position="110"/>
    </location>
</feature>
<dbReference type="AlphaFoldDB" id="A0A7G7MFI2"/>